<accession>A0AAP0LEF5</accession>
<dbReference type="AlphaFoldDB" id="A0AAP0LEF5"/>
<proteinExistence type="predicted"/>
<protein>
    <submittedName>
        <fullName evidence="1">Uncharacterized protein</fullName>
    </submittedName>
</protein>
<dbReference type="EMBL" id="JBBNAF010000001">
    <property type="protein sequence ID" value="KAK9169648.1"/>
    <property type="molecule type" value="Genomic_DNA"/>
</dbReference>
<comment type="caution">
    <text evidence="1">The sequence shown here is derived from an EMBL/GenBank/DDBJ whole genome shotgun (WGS) entry which is preliminary data.</text>
</comment>
<name>A0AAP0LEF5_9MAGN</name>
<sequence length="58" mass="7044">MWQRLIGREVLFSLMWHSLIGWNTMSAIRQTVRHPITANKYSILSIFRHEFNRALRFI</sequence>
<reference evidence="1 2" key="1">
    <citation type="submission" date="2024-01" db="EMBL/GenBank/DDBJ databases">
        <title>Genome assemblies of Stephania.</title>
        <authorList>
            <person name="Yang L."/>
        </authorList>
    </citation>
    <scope>NUCLEOTIDE SEQUENCE [LARGE SCALE GENOMIC DNA]</scope>
    <source>
        <strain evidence="1">YNDBR</strain>
        <tissue evidence="1">Leaf</tissue>
    </source>
</reference>
<keyword evidence="2" id="KW-1185">Reference proteome</keyword>
<gene>
    <name evidence="1" type="ORF">Syun_001788</name>
</gene>
<evidence type="ECO:0000313" key="1">
    <source>
        <dbReference type="EMBL" id="KAK9169648.1"/>
    </source>
</evidence>
<evidence type="ECO:0000313" key="2">
    <source>
        <dbReference type="Proteomes" id="UP001420932"/>
    </source>
</evidence>
<organism evidence="1 2">
    <name type="scientific">Stephania yunnanensis</name>
    <dbReference type="NCBI Taxonomy" id="152371"/>
    <lineage>
        <taxon>Eukaryota</taxon>
        <taxon>Viridiplantae</taxon>
        <taxon>Streptophyta</taxon>
        <taxon>Embryophyta</taxon>
        <taxon>Tracheophyta</taxon>
        <taxon>Spermatophyta</taxon>
        <taxon>Magnoliopsida</taxon>
        <taxon>Ranunculales</taxon>
        <taxon>Menispermaceae</taxon>
        <taxon>Menispermoideae</taxon>
        <taxon>Cissampelideae</taxon>
        <taxon>Stephania</taxon>
    </lineage>
</organism>
<dbReference type="Proteomes" id="UP001420932">
    <property type="component" value="Unassembled WGS sequence"/>
</dbReference>